<name>A0ABT9VTZ0_9BACI</name>
<protein>
    <submittedName>
        <fullName evidence="2">Outer membrane lipoprotein-sorting protein</fullName>
    </submittedName>
</protein>
<gene>
    <name evidence="2" type="ORF">J2S11_000352</name>
</gene>
<reference evidence="2 3" key="1">
    <citation type="submission" date="2023-07" db="EMBL/GenBank/DDBJ databases">
        <title>Genomic Encyclopedia of Type Strains, Phase IV (KMG-IV): sequencing the most valuable type-strain genomes for metagenomic binning, comparative biology and taxonomic classification.</title>
        <authorList>
            <person name="Goeker M."/>
        </authorList>
    </citation>
    <scope>NUCLEOTIDE SEQUENCE [LARGE SCALE GENOMIC DNA]</scope>
    <source>
        <strain evidence="2 3">DSM 12751</strain>
    </source>
</reference>
<keyword evidence="1" id="KW-0732">Signal</keyword>
<dbReference type="Pfam" id="PF20316">
    <property type="entry name" value="DUF6612"/>
    <property type="match status" value="1"/>
</dbReference>
<evidence type="ECO:0000313" key="2">
    <source>
        <dbReference type="EMBL" id="MDQ0164453.1"/>
    </source>
</evidence>
<evidence type="ECO:0000256" key="1">
    <source>
        <dbReference type="SAM" id="SignalP"/>
    </source>
</evidence>
<dbReference type="InterPro" id="IPR046720">
    <property type="entry name" value="DUF6612"/>
</dbReference>
<dbReference type="EMBL" id="JAUSTY010000001">
    <property type="protein sequence ID" value="MDQ0164453.1"/>
    <property type="molecule type" value="Genomic_DNA"/>
</dbReference>
<feature type="signal peptide" evidence="1">
    <location>
        <begin position="1"/>
        <end position="18"/>
    </location>
</feature>
<dbReference type="Gene3D" id="2.50.20.20">
    <property type="match status" value="1"/>
</dbReference>
<comment type="caution">
    <text evidence="2">The sequence shown here is derived from an EMBL/GenBank/DDBJ whole genome shotgun (WGS) entry which is preliminary data.</text>
</comment>
<accession>A0ABT9VTZ0</accession>
<keyword evidence="2" id="KW-0449">Lipoprotein</keyword>
<keyword evidence="3" id="KW-1185">Reference proteome</keyword>
<feature type="chain" id="PRO_5047296633" evidence="1">
    <location>
        <begin position="19"/>
        <end position="269"/>
    </location>
</feature>
<dbReference type="Proteomes" id="UP001235840">
    <property type="component" value="Unassembled WGS sequence"/>
</dbReference>
<proteinExistence type="predicted"/>
<dbReference type="PROSITE" id="PS51257">
    <property type="entry name" value="PROKAR_LIPOPROTEIN"/>
    <property type="match status" value="1"/>
</dbReference>
<evidence type="ECO:0000313" key="3">
    <source>
        <dbReference type="Proteomes" id="UP001235840"/>
    </source>
</evidence>
<dbReference type="RefSeq" id="WP_307390059.1">
    <property type="nucleotide sequence ID" value="NZ_BAAADK010000021.1"/>
</dbReference>
<organism evidence="2 3">
    <name type="scientific">Caldalkalibacillus horti</name>
    <dbReference type="NCBI Taxonomy" id="77523"/>
    <lineage>
        <taxon>Bacteria</taxon>
        <taxon>Bacillati</taxon>
        <taxon>Bacillota</taxon>
        <taxon>Bacilli</taxon>
        <taxon>Bacillales</taxon>
        <taxon>Bacillaceae</taxon>
        <taxon>Caldalkalibacillus</taxon>
    </lineage>
</organism>
<sequence>MKKWMLILTLAASVLVLAACGTEADSSDVQNAQEVFEKSVNAMESVNSYSMSMDMEQEIPFGDEVLNTSTSMTGDLVLVPLSMHQVMNMSVPGEGTMEMEMYLTEEGVYMSDSESGMWMNMPEELFGDLMDLESMQTNPQEELERLAEFVDDFSYAEEGDFYVLTLSASGDKFKALIMDTLEEVTGGDELLAEALEDIEIHQIDYEIKIDKETYYQTELVMDMDFTITADGETVRIKQKVDATFSNFNGVDEIVVPQEVIDSAVDLGGF</sequence>